<dbReference type="Proteomes" id="UP000702209">
    <property type="component" value="Unassembled WGS sequence"/>
</dbReference>
<feature type="chain" id="PRO_5047328999" evidence="1">
    <location>
        <begin position="26"/>
        <end position="87"/>
    </location>
</feature>
<evidence type="ECO:0000313" key="2">
    <source>
        <dbReference type="EMBL" id="MBF6297821.1"/>
    </source>
</evidence>
<proteinExistence type="predicted"/>
<dbReference type="EMBL" id="JADLQX010000006">
    <property type="protein sequence ID" value="MBF6297821.1"/>
    <property type="molecule type" value="Genomic_DNA"/>
</dbReference>
<comment type="caution">
    <text evidence="2">The sequence shown here is derived from an EMBL/GenBank/DDBJ whole genome shotgun (WGS) entry which is preliminary data.</text>
</comment>
<gene>
    <name evidence="2" type="ORF">IU459_09715</name>
</gene>
<protein>
    <submittedName>
        <fullName evidence="2">Uncharacterized protein</fullName>
    </submittedName>
</protein>
<sequence>MRSIKGGLIALILAAAVAGASPAHAEEPAPSGPDEVIWIDLNVLGCSFGAGLGADVLLALTAGNGSSAGVSSGLATRLRIAGCLPWK</sequence>
<accession>A0ABS0CNF5</accession>
<evidence type="ECO:0000313" key="3">
    <source>
        <dbReference type="Proteomes" id="UP000702209"/>
    </source>
</evidence>
<feature type="signal peptide" evidence="1">
    <location>
        <begin position="1"/>
        <end position="25"/>
    </location>
</feature>
<name>A0ABS0CNF5_9NOCA</name>
<keyword evidence="3" id="KW-1185">Reference proteome</keyword>
<organism evidence="2 3">
    <name type="scientific">Nocardia amamiensis</name>
    <dbReference type="NCBI Taxonomy" id="404578"/>
    <lineage>
        <taxon>Bacteria</taxon>
        <taxon>Bacillati</taxon>
        <taxon>Actinomycetota</taxon>
        <taxon>Actinomycetes</taxon>
        <taxon>Mycobacteriales</taxon>
        <taxon>Nocardiaceae</taxon>
        <taxon>Nocardia</taxon>
    </lineage>
</organism>
<reference evidence="2 3" key="1">
    <citation type="submission" date="2020-10" db="EMBL/GenBank/DDBJ databases">
        <title>Identification of Nocardia species via Next-generation sequencing and recognition of intraspecies genetic diversity.</title>
        <authorList>
            <person name="Li P."/>
            <person name="Li P."/>
            <person name="Lu B."/>
        </authorList>
    </citation>
    <scope>NUCLEOTIDE SEQUENCE [LARGE SCALE GENOMIC DNA]</scope>
    <source>
        <strain evidence="2 3">BJ06-0157</strain>
    </source>
</reference>
<dbReference type="RefSeq" id="WP_195129152.1">
    <property type="nucleotide sequence ID" value="NZ_JADLQX010000006.1"/>
</dbReference>
<keyword evidence="1" id="KW-0732">Signal</keyword>
<evidence type="ECO:0000256" key="1">
    <source>
        <dbReference type="SAM" id="SignalP"/>
    </source>
</evidence>